<evidence type="ECO:0000256" key="1">
    <source>
        <dbReference type="SAM" id="MobiDB-lite"/>
    </source>
</evidence>
<name>A0A9P6E7A8_9AGAR</name>
<dbReference type="Proteomes" id="UP000807306">
    <property type="component" value="Unassembled WGS sequence"/>
</dbReference>
<feature type="region of interest" description="Disordered" evidence="1">
    <location>
        <begin position="21"/>
        <end position="54"/>
    </location>
</feature>
<feature type="compositionally biased region" description="Polar residues" evidence="1">
    <location>
        <begin position="38"/>
        <end position="54"/>
    </location>
</feature>
<sequence length="1094" mass="123606">MSFCRNRFDVSYSSGRTIPKKRDITVTPAHRQHPHVSIDSSGPQRSSITLPTSLPSCDTNTLNGDLEIVSEASNSNVFAESPLHDDDLARGDDFDRQLEAEGLIQLVSTGHPLICEKQKRKRTQADHPLLLWIPHIDHFVEEFLRLEGLGDSSLHCAGTNCSASLDADCAAHRCLDCTDVRLFCSSCILNIHLALPLHRIERWNGRFFDLVTLKSLGLRIQLGHTIGECCSAPSACFDDDFVVIDLNGIHEVSLQYCGCQQSLLHVTQLLRHGFFPSTTTNPQTAATFRLLEFIQLLGFTSGASVYEIYKTIARTTDNTGTVKIRDRYHTLLRMLREWRHIRLLKRMGRGHAADGVRGTPQGACAVPCLACPRPGINIPSDYRSQPESRQFLYSLFVGLDANFCLKRMNVSSRQRDPGLNHGYAYIVEDAYYKQYLKDFDTVIGEDKSTCNNHDAIKSANMRGTLGTEASGAATVECSRHDMKRPTSVGDLQKGERYLNMDYLFLRSLQHNPPSQVVVSYDIACQWSKNLTSRCEEYPPSLISTNNLVLDFLVPKFHLPAHIDKCQAAYSFNYIPGMGRTDGEAPERGWSDSNEISSSTKEMGPGSRHDTLDDHFGDYNWRKTMALGETYVRKVNEALPAREHQVGAFLEFTCALPASCILEWTSMVQEWERDRSKPNPFLVPRTYISDKEVRLRLAQEEETALRDGKVTFVHGEVTPAILIYQGLELEDQQRRLGKETSQLGAHATELQRSKVLERANMLRQKVNDWCNIQQLYVPSVAFIRASATSNSPLAAQDIELLLPSAIADRQKIHCDIRLSRVEWLLRYAQAEGCLHELRGHILLRSRLYQSKKRLIRGQRQQTRSQAVIGDVEAKVKASAEKYRYIHECLTRLSPVVLEFNWQNILKPLEDNDIAGLTYMDDGAPEKTQKRKGLGEGHKQLSWIWLVQGTGQEVDASTQAALRLEWCKARARAHRWQEECLFLAEEMRRIKESLEYEAKKWDKRTVDVIMIQDGFGAAPCADELTLAGKIAYAHRQASIRRKMKASFEVLWTGLSEKLVSMEDGDAYTMIEAPREVHEAAASALEDGSNLATYLRK</sequence>
<protein>
    <recommendedName>
        <fullName evidence="2">CxC2-like cysteine cluster KDZ transposase-associated domain-containing protein</fullName>
    </recommendedName>
</protein>
<feature type="domain" description="CxC2-like cysteine cluster KDZ transposase-associated" evidence="2">
    <location>
        <begin position="213"/>
        <end position="320"/>
    </location>
</feature>
<organism evidence="3 4">
    <name type="scientific">Crepidotus variabilis</name>
    <dbReference type="NCBI Taxonomy" id="179855"/>
    <lineage>
        <taxon>Eukaryota</taxon>
        <taxon>Fungi</taxon>
        <taxon>Dikarya</taxon>
        <taxon>Basidiomycota</taxon>
        <taxon>Agaricomycotina</taxon>
        <taxon>Agaricomycetes</taxon>
        <taxon>Agaricomycetidae</taxon>
        <taxon>Agaricales</taxon>
        <taxon>Agaricineae</taxon>
        <taxon>Crepidotaceae</taxon>
        <taxon>Crepidotus</taxon>
    </lineage>
</organism>
<evidence type="ECO:0000259" key="2">
    <source>
        <dbReference type="Pfam" id="PF18803"/>
    </source>
</evidence>
<proteinExistence type="predicted"/>
<accession>A0A9P6E7A8</accession>
<feature type="compositionally biased region" description="Polar residues" evidence="1">
    <location>
        <begin position="590"/>
        <end position="600"/>
    </location>
</feature>
<dbReference type="PANTHER" id="PTHR33096:SF1">
    <property type="entry name" value="CXC1-LIKE CYSTEINE CLUSTER ASSOCIATED WITH KDZ TRANSPOSASES DOMAIN-CONTAINING PROTEIN"/>
    <property type="match status" value="1"/>
</dbReference>
<dbReference type="Pfam" id="PF18803">
    <property type="entry name" value="CxC2"/>
    <property type="match status" value="1"/>
</dbReference>
<evidence type="ECO:0000313" key="4">
    <source>
        <dbReference type="Proteomes" id="UP000807306"/>
    </source>
</evidence>
<reference evidence="3" key="1">
    <citation type="submission" date="2020-11" db="EMBL/GenBank/DDBJ databases">
        <authorList>
            <consortium name="DOE Joint Genome Institute"/>
            <person name="Ahrendt S."/>
            <person name="Riley R."/>
            <person name="Andreopoulos W."/>
            <person name="Labutti K."/>
            <person name="Pangilinan J."/>
            <person name="Ruiz-Duenas F.J."/>
            <person name="Barrasa J.M."/>
            <person name="Sanchez-Garcia M."/>
            <person name="Camarero S."/>
            <person name="Miyauchi S."/>
            <person name="Serrano A."/>
            <person name="Linde D."/>
            <person name="Babiker R."/>
            <person name="Drula E."/>
            <person name="Ayuso-Fernandez I."/>
            <person name="Pacheco R."/>
            <person name="Padilla G."/>
            <person name="Ferreira P."/>
            <person name="Barriuso J."/>
            <person name="Kellner H."/>
            <person name="Castanera R."/>
            <person name="Alfaro M."/>
            <person name="Ramirez L."/>
            <person name="Pisabarro A.G."/>
            <person name="Kuo A."/>
            <person name="Tritt A."/>
            <person name="Lipzen A."/>
            <person name="He G."/>
            <person name="Yan M."/>
            <person name="Ng V."/>
            <person name="Cullen D."/>
            <person name="Martin F."/>
            <person name="Rosso M.-N."/>
            <person name="Henrissat B."/>
            <person name="Hibbett D."/>
            <person name="Martinez A.T."/>
            <person name="Grigoriev I.V."/>
        </authorList>
    </citation>
    <scope>NUCLEOTIDE SEQUENCE</scope>
    <source>
        <strain evidence="3">CBS 506.95</strain>
    </source>
</reference>
<dbReference type="InterPro" id="IPR041457">
    <property type="entry name" value="CxC2_KDZ-assoc"/>
</dbReference>
<dbReference type="InterPro" id="IPR040521">
    <property type="entry name" value="KDZ"/>
</dbReference>
<evidence type="ECO:0000313" key="3">
    <source>
        <dbReference type="EMBL" id="KAF9523674.1"/>
    </source>
</evidence>
<comment type="caution">
    <text evidence="3">The sequence shown here is derived from an EMBL/GenBank/DDBJ whole genome shotgun (WGS) entry which is preliminary data.</text>
</comment>
<dbReference type="EMBL" id="MU157912">
    <property type="protein sequence ID" value="KAF9523674.1"/>
    <property type="molecule type" value="Genomic_DNA"/>
</dbReference>
<feature type="region of interest" description="Disordered" evidence="1">
    <location>
        <begin position="582"/>
        <end position="608"/>
    </location>
</feature>
<dbReference type="Pfam" id="PF18758">
    <property type="entry name" value="KDZ"/>
    <property type="match status" value="1"/>
</dbReference>
<dbReference type="PANTHER" id="PTHR33096">
    <property type="entry name" value="CXC2 DOMAIN-CONTAINING PROTEIN"/>
    <property type="match status" value="1"/>
</dbReference>
<gene>
    <name evidence="3" type="ORF">CPB83DRAFT_898542</name>
</gene>
<dbReference type="OrthoDB" id="3257338at2759"/>
<keyword evidence="4" id="KW-1185">Reference proteome</keyword>
<dbReference type="AlphaFoldDB" id="A0A9P6E7A8"/>